<proteinExistence type="predicted"/>
<dbReference type="InterPro" id="IPR050927">
    <property type="entry name" value="TRPM"/>
</dbReference>
<dbReference type="EMBL" id="CAJOBF010017178">
    <property type="protein sequence ID" value="CAF4360479.1"/>
    <property type="molecule type" value="Genomic_DNA"/>
</dbReference>
<dbReference type="Pfam" id="PF25508">
    <property type="entry name" value="TRPM2"/>
    <property type="match status" value="1"/>
</dbReference>
<keyword evidence="2" id="KW-0812">Transmembrane</keyword>
<evidence type="ECO:0000313" key="7">
    <source>
        <dbReference type="Proteomes" id="UP000663842"/>
    </source>
</evidence>
<comment type="caution">
    <text evidence="6">The sequence shown here is derived from an EMBL/GenBank/DDBJ whole genome shotgun (WGS) entry which is preliminary data.</text>
</comment>
<dbReference type="Proteomes" id="UP000663842">
    <property type="component" value="Unassembled WGS sequence"/>
</dbReference>
<comment type="subcellular location">
    <subcellularLocation>
        <location evidence="1">Membrane</location>
        <topology evidence="1">Multi-pass membrane protein</topology>
    </subcellularLocation>
</comment>
<evidence type="ECO:0000256" key="4">
    <source>
        <dbReference type="ARBA" id="ARBA00023136"/>
    </source>
</evidence>
<gene>
    <name evidence="6" type="ORF">UXM345_LOCUS36464</name>
</gene>
<dbReference type="InterPro" id="IPR057366">
    <property type="entry name" value="TRPM-like"/>
</dbReference>
<dbReference type="GO" id="GO:0099604">
    <property type="term" value="F:ligand-gated calcium channel activity"/>
    <property type="evidence" value="ECO:0007669"/>
    <property type="project" value="TreeGrafter"/>
</dbReference>
<reference evidence="6" key="1">
    <citation type="submission" date="2021-02" db="EMBL/GenBank/DDBJ databases">
        <authorList>
            <person name="Nowell W R."/>
        </authorList>
    </citation>
    <scope>NUCLEOTIDE SEQUENCE</scope>
</reference>
<organism evidence="6 7">
    <name type="scientific">Rotaria magnacalcarata</name>
    <dbReference type="NCBI Taxonomy" id="392030"/>
    <lineage>
        <taxon>Eukaryota</taxon>
        <taxon>Metazoa</taxon>
        <taxon>Spiralia</taxon>
        <taxon>Gnathifera</taxon>
        <taxon>Rotifera</taxon>
        <taxon>Eurotatoria</taxon>
        <taxon>Bdelloidea</taxon>
        <taxon>Philodinida</taxon>
        <taxon>Philodinidae</taxon>
        <taxon>Rotaria</taxon>
    </lineage>
</organism>
<evidence type="ECO:0000259" key="5">
    <source>
        <dbReference type="Pfam" id="PF25508"/>
    </source>
</evidence>
<accession>A0A820LP00</accession>
<evidence type="ECO:0000256" key="2">
    <source>
        <dbReference type="ARBA" id="ARBA00022692"/>
    </source>
</evidence>
<evidence type="ECO:0000313" key="6">
    <source>
        <dbReference type="EMBL" id="CAF4360479.1"/>
    </source>
</evidence>
<dbReference type="PANTHER" id="PTHR13800:SF12">
    <property type="entry name" value="TRANSIENT RECEPTOR POTENTIAL CATION CHANNEL SUBFAMILY M MEMBER-LIKE 2"/>
    <property type="match status" value="1"/>
</dbReference>
<keyword evidence="3" id="KW-1133">Transmembrane helix</keyword>
<dbReference type="AlphaFoldDB" id="A0A820LP00"/>
<keyword evidence="4" id="KW-0472">Membrane</keyword>
<name>A0A820LP00_9BILA</name>
<evidence type="ECO:0000256" key="3">
    <source>
        <dbReference type="ARBA" id="ARBA00022989"/>
    </source>
</evidence>
<dbReference type="GO" id="GO:0005886">
    <property type="term" value="C:plasma membrane"/>
    <property type="evidence" value="ECO:0007669"/>
    <property type="project" value="TreeGrafter"/>
</dbReference>
<sequence length="327" mass="38129">MSPEELKKHFITSLEDNKSMLVDYLFRSQYDVLEKLQRNDVLNLYKNSWTKQHAKTYLFPSLSGGNREICYSLAVIDAICEEYIGSFMQPLYSNKKQKRNQIFAGLKRTCCELTRKICRCCMKPKDKNYIYDYLSISMLCPIIEISYSEQHKLRDLFLWSVFMGYAELAKVLLVYLKPRICASLIASKVFTEYSKKTNIIQFKHKMKNIADEFELYAVKCIDSCYEYNETKACELILRQISLFGNITIAQVAVSAKSKKFLLTACFGRVMSEAWYDKLDEINRNAVEMPMLNIGLLSFGVLAPFYIVYRNQNQQEPQEQSTSNEDDQ</sequence>
<dbReference type="PANTHER" id="PTHR13800">
    <property type="entry name" value="TRANSIENT RECEPTOR POTENTIAL CATION CHANNEL, SUBFAMILY M, MEMBER 6"/>
    <property type="match status" value="1"/>
</dbReference>
<evidence type="ECO:0000256" key="1">
    <source>
        <dbReference type="ARBA" id="ARBA00004141"/>
    </source>
</evidence>
<feature type="domain" description="TRPM-like" evidence="5">
    <location>
        <begin position="3"/>
        <end position="261"/>
    </location>
</feature>
<protein>
    <recommendedName>
        <fullName evidence="5">TRPM-like domain-containing protein</fullName>
    </recommendedName>
</protein>